<organism evidence="1 2">
    <name type="scientific">Methanoregula boonei (strain DSM 21154 / JCM 14090 / 6A8)</name>
    <dbReference type="NCBI Taxonomy" id="456442"/>
    <lineage>
        <taxon>Archaea</taxon>
        <taxon>Methanobacteriati</taxon>
        <taxon>Methanobacteriota</taxon>
        <taxon>Stenosarchaea group</taxon>
        <taxon>Methanomicrobia</taxon>
        <taxon>Methanomicrobiales</taxon>
        <taxon>Methanoregulaceae</taxon>
        <taxon>Methanoregula</taxon>
    </lineage>
</organism>
<gene>
    <name evidence="1" type="ordered locus">Mboo_1004</name>
</gene>
<sequence length="227" mass="23963" precursor="true">MMPVRLYGRILAAAALLSLFVMGIELIAYSPETVLPREEICIQPETGGGMLAGHLDALLTHTGTAAARLARLRATIGPDGVPVSVDLDFYTGPKGENRLYQITYRQDTGTCGWTDGLSYQAGTGEMPATLPADAGQALAALGNLRLPELAGYSAQIETRQPAAGAGETAVLPERRVRENGTPAGPGEWQVLPFSLLVSEKICTQAGSGRDVQCSVVPVERIRFVDAG</sequence>
<proteinExistence type="predicted"/>
<dbReference type="GeneID" id="5411681"/>
<dbReference type="AlphaFoldDB" id="A7I711"/>
<dbReference type="EMBL" id="CP000780">
    <property type="protein sequence ID" value="ABS55522.1"/>
    <property type="molecule type" value="Genomic_DNA"/>
</dbReference>
<dbReference type="Proteomes" id="UP000002408">
    <property type="component" value="Chromosome"/>
</dbReference>
<dbReference type="RefSeq" id="WP_012106549.1">
    <property type="nucleotide sequence ID" value="NC_009712.1"/>
</dbReference>
<name>A7I711_METB6</name>
<evidence type="ECO:0000313" key="1">
    <source>
        <dbReference type="EMBL" id="ABS55522.1"/>
    </source>
</evidence>
<dbReference type="STRING" id="456442.Mboo_1004"/>
<accession>A7I711</accession>
<dbReference type="KEGG" id="mbn:Mboo_1004"/>
<evidence type="ECO:0000313" key="2">
    <source>
        <dbReference type="Proteomes" id="UP000002408"/>
    </source>
</evidence>
<reference evidence="2" key="1">
    <citation type="journal article" date="2015" name="Microbiology">
        <title>Genome of Methanoregula boonei 6A8 reveals adaptations to oligotrophic peatland environments.</title>
        <authorList>
            <person name="Braeuer S."/>
            <person name="Cadillo-Quiroz H."/>
            <person name="Kyrpides N."/>
            <person name="Woyke T."/>
            <person name="Goodwin L."/>
            <person name="Detter C."/>
            <person name="Podell S."/>
            <person name="Yavitt J.B."/>
            <person name="Zinder S.H."/>
        </authorList>
    </citation>
    <scope>NUCLEOTIDE SEQUENCE [LARGE SCALE GENOMIC DNA]</scope>
    <source>
        <strain evidence="2">DSM 21154 / JCM 14090 / 6A8</strain>
    </source>
</reference>
<keyword evidence="2" id="KW-1185">Reference proteome</keyword>
<dbReference type="HOGENOM" id="CLU_1217559_0_0_2"/>
<protein>
    <submittedName>
        <fullName evidence="1">Uncharacterized protein</fullName>
    </submittedName>
</protein>